<dbReference type="InterPro" id="IPR050896">
    <property type="entry name" value="Mito_lipid_metab_GTPase"/>
</dbReference>
<dbReference type="Gene3D" id="3.40.50.300">
    <property type="entry name" value="P-loop containing nucleotide triphosphate hydrolases"/>
    <property type="match status" value="1"/>
</dbReference>
<dbReference type="Pfam" id="PF01926">
    <property type="entry name" value="MMR_HSR1"/>
    <property type="match status" value="1"/>
</dbReference>
<dbReference type="CDD" id="cd01855">
    <property type="entry name" value="YqeH"/>
    <property type="match status" value="1"/>
</dbReference>
<gene>
    <name evidence="2" type="ORF">AWM72_01520</name>
    <name evidence="3" type="ORF">CYJ28_07585</name>
</gene>
<reference evidence="4" key="2">
    <citation type="submission" date="2016-01" db="EMBL/GenBank/DDBJ databases">
        <title>Six Aerococcus type strain genome sequencing and assembly using PacBio and Illumina Hiseq.</title>
        <authorList>
            <person name="Carkaci D."/>
            <person name="Dargis R."/>
            <person name="Nielsen X.C."/>
            <person name="Skovgaard O."/>
            <person name="Fuursted K."/>
            <person name="Christensen J.J."/>
        </authorList>
    </citation>
    <scope>NUCLEOTIDE SEQUENCE [LARGE SCALE GENOMIC DNA]</scope>
    <source>
        <strain evidence="4">CCUG43001</strain>
    </source>
</reference>
<dbReference type="GeneID" id="92902752"/>
<reference evidence="3 5" key="3">
    <citation type="submission" date="2017-12" db="EMBL/GenBank/DDBJ databases">
        <title>Phylogenetic diversity of female urinary microbiome.</title>
        <authorList>
            <person name="Thomas-White K."/>
            <person name="Wolfe A.J."/>
        </authorList>
    </citation>
    <scope>NUCLEOTIDE SEQUENCE [LARGE SCALE GENOMIC DNA]</scope>
    <source>
        <strain evidence="3 5">UMB0139</strain>
    </source>
</reference>
<dbReference type="AlphaFoldDB" id="A0A0X8F9Z2"/>
<dbReference type="PANTHER" id="PTHR46434:SF1">
    <property type="entry name" value="GENETIC INTERACTOR OF PROHIBITINS 3, MITOCHONDRIAL"/>
    <property type="match status" value="1"/>
</dbReference>
<dbReference type="PANTHER" id="PTHR46434">
    <property type="entry name" value="GENETIC INTERACTOR OF PROHIBITINS 3, MITOCHONDRIAL"/>
    <property type="match status" value="1"/>
</dbReference>
<dbReference type="Proteomes" id="UP000069912">
    <property type="component" value="Chromosome"/>
</dbReference>
<name>A0A0X8F9Z2_9LACT</name>
<keyword evidence="4" id="KW-1185">Reference proteome</keyword>
<dbReference type="PROSITE" id="PS51721">
    <property type="entry name" value="G_CP"/>
    <property type="match status" value="1"/>
</dbReference>
<evidence type="ECO:0000259" key="1">
    <source>
        <dbReference type="PROSITE" id="PS51721"/>
    </source>
</evidence>
<dbReference type="InterPro" id="IPR006073">
    <property type="entry name" value="GTP-bd"/>
</dbReference>
<dbReference type="EMBL" id="PKGY01000003">
    <property type="protein sequence ID" value="PKZ21756.1"/>
    <property type="molecule type" value="Genomic_DNA"/>
</dbReference>
<dbReference type="PRINTS" id="PR00326">
    <property type="entry name" value="GTP1OBG"/>
</dbReference>
<evidence type="ECO:0000313" key="3">
    <source>
        <dbReference type="EMBL" id="PKZ21756.1"/>
    </source>
</evidence>
<dbReference type="InterPro" id="IPR030378">
    <property type="entry name" value="G_CP_dom"/>
</dbReference>
<dbReference type="KEGG" id="asan:AWM72_01520"/>
<feature type="domain" description="CP-type G" evidence="1">
    <location>
        <begin position="61"/>
        <end position="228"/>
    </location>
</feature>
<dbReference type="Proteomes" id="UP000234239">
    <property type="component" value="Unassembled WGS sequence"/>
</dbReference>
<protein>
    <submittedName>
        <fullName evidence="2">Ribosome biogenesis GTPase YqeH</fullName>
    </submittedName>
</protein>
<sequence length="366" mass="40408">MTDESLKCIGCGASIQTVDKNQRGYTPKSAYEAGLETGELYCQRCFKLRHYNELQGVTMSHDDFLAILNGISDEDALVVNVVDIFDISGSLIPGLKRFVGDNDLLLVANKLDLLPSSIKESRLTHWVKKYARSQGLVVEEVLLTSAQTQHHVDDLLEEIERLRKGRNVYVVGVSNVGKSTLINSILKATGIAGDLITTSVFPGTTLDLVEIPFDESSYLIDTPGIMEDGQLTSQLSAEGLKQVMPRKRVKARTYQVNPEQSFFIGGLVQVDYLAGDRNSFTFYLSNALKIHRRKLEGAEAFYLDHVGELLTPTIEGAGDRVRREFQLKAGQDLVISGLGWLTVAEDAKLAIYSPKGIDVLVREALI</sequence>
<accession>A0A0X8F9Z2</accession>
<reference evidence="2 4" key="1">
    <citation type="journal article" date="2016" name="Genome Announc.">
        <title>Complete Genome Sequences of Aerococcus christensenii CCUG 28831T, Aerococcus sanguinicola CCUG 43001T, Aerococcus urinae CCUG 36881T, Aerococcus urinaeequi CCUG 28094T, Aerococcus urinaehominis CCUG 42038 BT, and Aerococcus viridans CCUG 4311T.</title>
        <authorList>
            <person name="Carkaci D."/>
            <person name="Dargis R."/>
            <person name="Nielsen X.C."/>
            <person name="Skovgaard O."/>
            <person name="Fuursted K."/>
            <person name="Christensen J.J."/>
        </authorList>
    </citation>
    <scope>NUCLEOTIDE SEQUENCE [LARGE SCALE GENOMIC DNA]</scope>
    <source>
        <strain evidence="2 4">CCUG43001</strain>
    </source>
</reference>
<organism evidence="2 4">
    <name type="scientific">Aerococcus sanguinicola</name>
    <dbReference type="NCBI Taxonomy" id="119206"/>
    <lineage>
        <taxon>Bacteria</taxon>
        <taxon>Bacillati</taxon>
        <taxon>Bacillota</taxon>
        <taxon>Bacilli</taxon>
        <taxon>Lactobacillales</taxon>
        <taxon>Aerococcaceae</taxon>
        <taxon>Aerococcus</taxon>
    </lineage>
</organism>
<evidence type="ECO:0000313" key="2">
    <source>
        <dbReference type="EMBL" id="AMB93515.1"/>
    </source>
</evidence>
<dbReference type="NCBIfam" id="TIGR03597">
    <property type="entry name" value="GTPase_YqeH"/>
    <property type="match status" value="1"/>
</dbReference>
<proteinExistence type="predicted"/>
<dbReference type="SUPFAM" id="SSF52540">
    <property type="entry name" value="P-loop containing nucleoside triphosphate hydrolases"/>
    <property type="match status" value="1"/>
</dbReference>
<dbReference type="OrthoDB" id="9773841at2"/>
<dbReference type="EMBL" id="CP014160">
    <property type="protein sequence ID" value="AMB93515.1"/>
    <property type="molecule type" value="Genomic_DNA"/>
</dbReference>
<evidence type="ECO:0000313" key="5">
    <source>
        <dbReference type="Proteomes" id="UP000234239"/>
    </source>
</evidence>
<dbReference type="InterPro" id="IPR027417">
    <property type="entry name" value="P-loop_NTPase"/>
</dbReference>
<evidence type="ECO:0000313" key="4">
    <source>
        <dbReference type="Proteomes" id="UP000069912"/>
    </source>
</evidence>
<dbReference type="InterPro" id="IPR048422">
    <property type="entry name" value="NOA1/YqeH-like_C"/>
</dbReference>
<dbReference type="GO" id="GO:0005525">
    <property type="term" value="F:GTP binding"/>
    <property type="evidence" value="ECO:0007669"/>
    <property type="project" value="InterPro"/>
</dbReference>
<dbReference type="RefSeq" id="WP_067972111.1">
    <property type="nucleotide sequence ID" value="NZ_CAJHKM010000006.1"/>
</dbReference>
<dbReference type="Pfam" id="PF21516">
    <property type="entry name" value="YqeH-like_C"/>
    <property type="match status" value="1"/>
</dbReference>
<dbReference type="InterPro" id="IPR019988">
    <property type="entry name" value="GTP-bd_ribosome_bgen_YqeH"/>
</dbReference>